<sequence length="89" mass="10419">HKTRKSASKRGPPRPPNGFMLYRSDKTKEIKKQLEEGGTTKILQSSLSKIIGDLWRSEPEEVREYFNKAALEQKEWHALVYPDYVFKPK</sequence>
<protein>
    <submittedName>
        <fullName evidence="1">High mobility group box domain-containing protein</fullName>
    </submittedName>
</protein>
<dbReference type="EMBL" id="MU273599">
    <property type="protein sequence ID" value="KAI0030948.1"/>
    <property type="molecule type" value="Genomic_DNA"/>
</dbReference>
<accession>A0ACB8QHA1</accession>
<comment type="caution">
    <text evidence="1">The sequence shown here is derived from an EMBL/GenBank/DDBJ whole genome shotgun (WGS) entry which is preliminary data.</text>
</comment>
<organism evidence="1 2">
    <name type="scientific">Vararia minispora EC-137</name>
    <dbReference type="NCBI Taxonomy" id="1314806"/>
    <lineage>
        <taxon>Eukaryota</taxon>
        <taxon>Fungi</taxon>
        <taxon>Dikarya</taxon>
        <taxon>Basidiomycota</taxon>
        <taxon>Agaricomycotina</taxon>
        <taxon>Agaricomycetes</taxon>
        <taxon>Russulales</taxon>
        <taxon>Lachnocladiaceae</taxon>
        <taxon>Vararia</taxon>
    </lineage>
</organism>
<feature type="non-terminal residue" evidence="1">
    <location>
        <position position="89"/>
    </location>
</feature>
<reference evidence="1" key="1">
    <citation type="submission" date="2021-02" db="EMBL/GenBank/DDBJ databases">
        <authorList>
            <consortium name="DOE Joint Genome Institute"/>
            <person name="Ahrendt S."/>
            <person name="Looney B.P."/>
            <person name="Miyauchi S."/>
            <person name="Morin E."/>
            <person name="Drula E."/>
            <person name="Courty P.E."/>
            <person name="Chicoki N."/>
            <person name="Fauchery L."/>
            <person name="Kohler A."/>
            <person name="Kuo A."/>
            <person name="Labutti K."/>
            <person name="Pangilinan J."/>
            <person name="Lipzen A."/>
            <person name="Riley R."/>
            <person name="Andreopoulos W."/>
            <person name="He G."/>
            <person name="Johnson J."/>
            <person name="Barry K.W."/>
            <person name="Grigoriev I.V."/>
            <person name="Nagy L."/>
            <person name="Hibbett D."/>
            <person name="Henrissat B."/>
            <person name="Matheny P.B."/>
            <person name="Labbe J."/>
            <person name="Martin F."/>
        </authorList>
    </citation>
    <scope>NUCLEOTIDE SEQUENCE</scope>
    <source>
        <strain evidence="1">EC-137</strain>
    </source>
</reference>
<evidence type="ECO:0000313" key="2">
    <source>
        <dbReference type="Proteomes" id="UP000814128"/>
    </source>
</evidence>
<evidence type="ECO:0000313" key="1">
    <source>
        <dbReference type="EMBL" id="KAI0030948.1"/>
    </source>
</evidence>
<name>A0ACB8QHA1_9AGAM</name>
<feature type="non-terminal residue" evidence="1">
    <location>
        <position position="1"/>
    </location>
</feature>
<dbReference type="Proteomes" id="UP000814128">
    <property type="component" value="Unassembled WGS sequence"/>
</dbReference>
<gene>
    <name evidence="1" type="ORF">K488DRAFT_28433</name>
</gene>
<keyword evidence="2" id="KW-1185">Reference proteome</keyword>
<reference evidence="1" key="2">
    <citation type="journal article" date="2022" name="New Phytol.">
        <title>Evolutionary transition to the ectomycorrhizal habit in the genomes of a hyperdiverse lineage of mushroom-forming fungi.</title>
        <authorList>
            <person name="Looney B."/>
            <person name="Miyauchi S."/>
            <person name="Morin E."/>
            <person name="Drula E."/>
            <person name="Courty P.E."/>
            <person name="Kohler A."/>
            <person name="Kuo A."/>
            <person name="LaButti K."/>
            <person name="Pangilinan J."/>
            <person name="Lipzen A."/>
            <person name="Riley R."/>
            <person name="Andreopoulos W."/>
            <person name="He G."/>
            <person name="Johnson J."/>
            <person name="Nolan M."/>
            <person name="Tritt A."/>
            <person name="Barry K.W."/>
            <person name="Grigoriev I.V."/>
            <person name="Nagy L.G."/>
            <person name="Hibbett D."/>
            <person name="Henrissat B."/>
            <person name="Matheny P.B."/>
            <person name="Labbe J."/>
            <person name="Martin F.M."/>
        </authorList>
    </citation>
    <scope>NUCLEOTIDE SEQUENCE</scope>
    <source>
        <strain evidence="1">EC-137</strain>
    </source>
</reference>
<proteinExistence type="predicted"/>